<name>F8N1B3_NEUT8</name>
<feature type="compositionally biased region" description="Polar residues" evidence="2">
    <location>
        <begin position="202"/>
        <end position="237"/>
    </location>
</feature>
<evidence type="ECO:0000313" key="4">
    <source>
        <dbReference type="Proteomes" id="UP000008065"/>
    </source>
</evidence>
<feature type="compositionally biased region" description="Pro residues" evidence="2">
    <location>
        <begin position="577"/>
        <end position="588"/>
    </location>
</feature>
<evidence type="ECO:0000256" key="2">
    <source>
        <dbReference type="SAM" id="MobiDB-lite"/>
    </source>
</evidence>
<dbReference type="OrthoDB" id="5428925at2759"/>
<dbReference type="HOGENOM" id="CLU_015357_0_0_1"/>
<feature type="compositionally biased region" description="Low complexity" evidence="2">
    <location>
        <begin position="651"/>
        <end position="663"/>
    </location>
</feature>
<dbReference type="AlphaFoldDB" id="F8N1B3"/>
<feature type="region of interest" description="Disordered" evidence="2">
    <location>
        <begin position="1"/>
        <end position="69"/>
    </location>
</feature>
<dbReference type="Proteomes" id="UP000008065">
    <property type="component" value="Unassembled WGS sequence"/>
</dbReference>
<feature type="compositionally biased region" description="Gly residues" evidence="2">
    <location>
        <begin position="774"/>
        <end position="788"/>
    </location>
</feature>
<dbReference type="VEuPathDB" id="FungiDB:NEUTE1DRAFT_142197"/>
<feature type="region of interest" description="Disordered" evidence="2">
    <location>
        <begin position="546"/>
        <end position="616"/>
    </location>
</feature>
<feature type="compositionally biased region" description="Low complexity" evidence="2">
    <location>
        <begin position="185"/>
        <end position="196"/>
    </location>
</feature>
<accession>F8N1B3</accession>
<feature type="compositionally biased region" description="Polar residues" evidence="2">
    <location>
        <begin position="590"/>
        <end position="607"/>
    </location>
</feature>
<dbReference type="EMBL" id="GL891382">
    <property type="protein sequence ID" value="EGO52297.1"/>
    <property type="molecule type" value="Genomic_DNA"/>
</dbReference>
<feature type="compositionally biased region" description="Basic and acidic residues" evidence="2">
    <location>
        <begin position="301"/>
        <end position="313"/>
    </location>
</feature>
<keyword evidence="4" id="KW-1185">Reference proteome</keyword>
<keyword evidence="1" id="KW-0175">Coiled coil</keyword>
<feature type="region of interest" description="Disordered" evidence="2">
    <location>
        <begin position="364"/>
        <end position="414"/>
    </location>
</feature>
<dbReference type="KEGG" id="nte:NEUTE1DRAFT142197"/>
<feature type="compositionally biased region" description="Polar residues" evidence="2">
    <location>
        <begin position="927"/>
        <end position="938"/>
    </location>
</feature>
<feature type="compositionally biased region" description="Acidic residues" evidence="2">
    <location>
        <begin position="813"/>
        <end position="824"/>
    </location>
</feature>
<feature type="region of interest" description="Disordered" evidence="2">
    <location>
        <begin position="82"/>
        <end position="313"/>
    </location>
</feature>
<reference evidence="4" key="1">
    <citation type="journal article" date="2011" name="Genetics">
        <title>Massive changes in genome architecture accompany the transition to self-fertility in the filamentous fungus Neurospora tetrasperma.</title>
        <authorList>
            <person name="Ellison C.E."/>
            <person name="Stajich J.E."/>
            <person name="Jacobson D.J."/>
            <person name="Natvig D.O."/>
            <person name="Lapidus A."/>
            <person name="Foster B."/>
            <person name="Aerts A."/>
            <person name="Riley R."/>
            <person name="Lindquist E.A."/>
            <person name="Grigoriev I.V."/>
            <person name="Taylor J.W."/>
        </authorList>
    </citation>
    <scope>NUCLEOTIDE SEQUENCE [LARGE SCALE GENOMIC DNA]</scope>
    <source>
        <strain evidence="4">FGSC 2508 / P0657</strain>
    </source>
</reference>
<feature type="compositionally biased region" description="Basic and acidic residues" evidence="2">
    <location>
        <begin position="664"/>
        <end position="675"/>
    </location>
</feature>
<dbReference type="RefSeq" id="XP_009855937.1">
    <property type="nucleotide sequence ID" value="XM_009857635.1"/>
</dbReference>
<feature type="region of interest" description="Disordered" evidence="2">
    <location>
        <begin position="759"/>
        <end position="938"/>
    </location>
</feature>
<feature type="compositionally biased region" description="Basic and acidic residues" evidence="2">
    <location>
        <begin position="93"/>
        <end position="113"/>
    </location>
</feature>
<feature type="region of interest" description="Disordered" evidence="2">
    <location>
        <begin position="651"/>
        <end position="681"/>
    </location>
</feature>
<dbReference type="GeneID" id="20826280"/>
<feature type="compositionally biased region" description="Gly residues" evidence="2">
    <location>
        <begin position="549"/>
        <end position="559"/>
    </location>
</feature>
<feature type="coiled-coil region" evidence="1">
    <location>
        <begin position="724"/>
        <end position="751"/>
    </location>
</feature>
<feature type="compositionally biased region" description="Polar residues" evidence="2">
    <location>
        <begin position="1"/>
        <end position="10"/>
    </location>
</feature>
<evidence type="ECO:0000313" key="3">
    <source>
        <dbReference type="EMBL" id="EGO52297.1"/>
    </source>
</evidence>
<sequence length="938" mass="99248">MPSIWKSGSNAGRVKAGSKSIRGTISGPIPIPNALDDDNEFPIRSLGTIRSTNAEDELGGTQRPGITGRIASPAASASAAVEAAEGGALMKEQLFDNRHHGESGSDSDRERSPGSRQGIISATAEISGASMGGNEVTEVISQRPKAPSDPPPLLPPHSAGATSSSTERQRTPQRISPPQTSSPLRTTPVRVRTTPTMGRITNPPQSTVLRYSTISDTPSGQTNNSKGQPQRKQSTLRSALGKLFGRGKKKNGLAAGEQRNLPNSGRESVLLESSQHKSDPSALHRMTETSPKRSASLPLSELDRPLRSHSIGPDDIRAIESARNSLQADIGGNPGSIARRRAAAANANERRFLYVLRFPEAEAGAGLSPRPASSHGRGSRLFAGAPRGEHDDPSEIGRAITSDSGSHGMRRRSRSLSGLPDILVAGIGRAPERRRSDEIRYWRESYNAGFHSPLSSDAHVNADIDNDGVADLSVPTSPAVEKPPDTPPQPFNFGSISKQMVGMKITQVASIDTRLGTLETRTGKLERVVDQLCHVVPGFRGPLSDISAVGGGRGTGGPGTIRTVSDGRPSFTYTAASPPPPPISPVPPRQGQQPAHSQSDISRSPHASSERQSMDSDIRSQISFGEAQTFNGFLHLPSSSATQTHSLTTATTPTTAATLSTPSHPEHPTDTDGDRPTSNSTIRGVASMPSMHEHTTTASISEYSSTNAHDPTYYNQYHALIGQLEAERQARQALEGQVKKLSDRLNALSSTMYALVRDSGSWGAPDPSSPRSALGGGGGGGGGGGRGRGYPPSHIPSVFDYDNDDDDHHPQQGDDEDEEDDIDDNVGPVRHGHHSVGVVSKAKLALVAKPTSRGSGGGGRGQEDAEAGDFQTPREEFHTPMTPTSLYTYGAFSPDHELESVGDETESGGDSSDTRAEKKQKKAARTLSLSQLTMGKRI</sequence>
<evidence type="ECO:0000256" key="1">
    <source>
        <dbReference type="SAM" id="Coils"/>
    </source>
</evidence>
<feature type="compositionally biased region" description="Polar residues" evidence="2">
    <location>
        <begin position="160"/>
        <end position="184"/>
    </location>
</feature>
<organism evidence="3 4">
    <name type="scientific">Neurospora tetrasperma (strain FGSC 2508 / ATCC MYA-4615 / P0657)</name>
    <dbReference type="NCBI Taxonomy" id="510951"/>
    <lineage>
        <taxon>Eukaryota</taxon>
        <taxon>Fungi</taxon>
        <taxon>Dikarya</taxon>
        <taxon>Ascomycota</taxon>
        <taxon>Pezizomycotina</taxon>
        <taxon>Sordariomycetes</taxon>
        <taxon>Sordariomycetidae</taxon>
        <taxon>Sordariales</taxon>
        <taxon>Sordariaceae</taxon>
        <taxon>Neurospora</taxon>
    </lineage>
</organism>
<protein>
    <submittedName>
        <fullName evidence="3">Uncharacterized protein</fullName>
    </submittedName>
</protein>
<proteinExistence type="predicted"/>
<gene>
    <name evidence="3" type="ORF">NEUTE1DRAFT_142197</name>
</gene>